<keyword evidence="2" id="KW-1185">Reference proteome</keyword>
<keyword evidence="1" id="KW-0282">Flagellum</keyword>
<dbReference type="Pfam" id="PF12611">
    <property type="entry name" value="Flagellar_put"/>
    <property type="match status" value="1"/>
</dbReference>
<evidence type="ECO:0000313" key="2">
    <source>
        <dbReference type="Proteomes" id="UP000275368"/>
    </source>
</evidence>
<dbReference type="Proteomes" id="UP000275368">
    <property type="component" value="Chromosome"/>
</dbReference>
<sequence length="126" mass="13745">MDDRITIGQLRLNGVNTAQSRKTIHSESKSGVESFKEVLDRNVLNFSHHAEVRMKQRGITLKPEILTKIGNAIDDAAAKGAKDSLILYRDIAMIVNVPSRTVVTALDGNSLKGNVFTQIDSAVIVS</sequence>
<evidence type="ECO:0000313" key="1">
    <source>
        <dbReference type="EMBL" id="BBH20869.1"/>
    </source>
</evidence>
<dbReference type="NCBIfam" id="TIGR02530">
    <property type="entry name" value="flg_new"/>
    <property type="match status" value="1"/>
</dbReference>
<proteinExistence type="predicted"/>
<keyword evidence="1" id="KW-0966">Cell projection</keyword>
<dbReference type="RefSeq" id="WP_125656432.1">
    <property type="nucleotide sequence ID" value="NZ_AP019308.1"/>
</dbReference>
<reference evidence="1 2" key="1">
    <citation type="submission" date="2018-11" db="EMBL/GenBank/DDBJ databases">
        <title>Complete genome sequence of Paenibacillus baekrokdamisoli strain KCTC 33723.</title>
        <authorList>
            <person name="Kang S.W."/>
            <person name="Lee K.C."/>
            <person name="Kim K.K."/>
            <person name="Kim J.S."/>
            <person name="Kim D.S."/>
            <person name="Ko S.H."/>
            <person name="Yang S.H."/>
            <person name="Lee J.S."/>
        </authorList>
    </citation>
    <scope>NUCLEOTIDE SEQUENCE [LARGE SCALE GENOMIC DNA]</scope>
    <source>
        <strain evidence="1 2">KCTC 33723</strain>
    </source>
</reference>
<organism evidence="1 2">
    <name type="scientific">Paenibacillus baekrokdamisoli</name>
    <dbReference type="NCBI Taxonomy" id="1712516"/>
    <lineage>
        <taxon>Bacteria</taxon>
        <taxon>Bacillati</taxon>
        <taxon>Bacillota</taxon>
        <taxon>Bacilli</taxon>
        <taxon>Bacillales</taxon>
        <taxon>Paenibacillaceae</taxon>
        <taxon>Paenibacillus</taxon>
    </lineage>
</organism>
<gene>
    <name evidence="1" type="ORF">Back11_22140</name>
</gene>
<dbReference type="AlphaFoldDB" id="A0A3G9JD35"/>
<dbReference type="OrthoDB" id="165650at2"/>
<dbReference type="KEGG" id="pbk:Back11_22140"/>
<name>A0A3G9JD35_9BACL</name>
<accession>A0A3G9JD35</accession>
<protein>
    <submittedName>
        <fullName evidence="1">Flagellar biosynthesis protein</fullName>
    </submittedName>
</protein>
<dbReference type="InterPro" id="IPR013367">
    <property type="entry name" value="Flagellar_put"/>
</dbReference>
<dbReference type="EMBL" id="AP019308">
    <property type="protein sequence ID" value="BBH20869.1"/>
    <property type="molecule type" value="Genomic_DNA"/>
</dbReference>
<keyword evidence="1" id="KW-0969">Cilium</keyword>